<accession>A0A5P2C420</accession>
<reference evidence="1 2" key="1">
    <citation type="submission" date="2018-05" db="EMBL/GenBank/DDBJ databases">
        <title>Streptomyces venezuelae.</title>
        <authorList>
            <person name="Kim W."/>
            <person name="Lee N."/>
            <person name="Cho B.-K."/>
        </authorList>
    </citation>
    <scope>NUCLEOTIDE SEQUENCE [LARGE SCALE GENOMIC DNA]</scope>
    <source>
        <strain evidence="1 2">ATCC 14584</strain>
    </source>
</reference>
<sequence>MGDLGKDSESIAKAAPLLRKAPHHIAKPLRDFKAASHDLSALGALGALMSATDDVREGMETLAEVAEDLVDEWHGEAKLMTDLSEAFDVLDVLLEAAARGKKQG</sequence>
<dbReference type="OrthoDB" id="4214027at2"/>
<gene>
    <name evidence="1" type="ORF">DEJ48_31295</name>
</gene>
<evidence type="ECO:0000313" key="1">
    <source>
        <dbReference type="EMBL" id="QES37293.1"/>
    </source>
</evidence>
<dbReference type="AlphaFoldDB" id="A0A5P2C420"/>
<dbReference type="Proteomes" id="UP000322927">
    <property type="component" value="Chromosome"/>
</dbReference>
<evidence type="ECO:0000313" key="2">
    <source>
        <dbReference type="Proteomes" id="UP000322927"/>
    </source>
</evidence>
<name>A0A5P2C420_STRVZ</name>
<organism evidence="1 2">
    <name type="scientific">Streptomyces venezuelae</name>
    <dbReference type="NCBI Taxonomy" id="54571"/>
    <lineage>
        <taxon>Bacteria</taxon>
        <taxon>Bacillati</taxon>
        <taxon>Actinomycetota</taxon>
        <taxon>Actinomycetes</taxon>
        <taxon>Kitasatosporales</taxon>
        <taxon>Streptomycetaceae</taxon>
        <taxon>Streptomyces</taxon>
    </lineage>
</organism>
<dbReference type="EMBL" id="CP029192">
    <property type="protein sequence ID" value="QES37293.1"/>
    <property type="molecule type" value="Genomic_DNA"/>
</dbReference>
<protein>
    <submittedName>
        <fullName evidence="1">Uncharacterized protein</fullName>
    </submittedName>
</protein>
<dbReference type="RefSeq" id="WP_150219529.1">
    <property type="nucleotide sequence ID" value="NZ_CP029192.1"/>
</dbReference>
<proteinExistence type="predicted"/>